<gene>
    <name evidence="1" type="ORF">BPOR_0323g00080</name>
</gene>
<protein>
    <submittedName>
        <fullName evidence="1">Uncharacterized protein</fullName>
    </submittedName>
</protein>
<dbReference type="EMBL" id="PQXO01000322">
    <property type="protein sequence ID" value="TGO86215.1"/>
    <property type="molecule type" value="Genomic_DNA"/>
</dbReference>
<name>A0A4Z1KSR3_9HELO</name>
<proteinExistence type="predicted"/>
<keyword evidence="2" id="KW-1185">Reference proteome</keyword>
<reference evidence="1 2" key="1">
    <citation type="submission" date="2017-12" db="EMBL/GenBank/DDBJ databases">
        <title>Comparative genomics of Botrytis spp.</title>
        <authorList>
            <person name="Valero-Jimenez C.A."/>
            <person name="Tapia P."/>
            <person name="Veloso J."/>
            <person name="Silva-Moreno E."/>
            <person name="Staats M."/>
            <person name="Valdes J.H."/>
            <person name="Van Kan J.A.L."/>
        </authorList>
    </citation>
    <scope>NUCLEOTIDE SEQUENCE [LARGE SCALE GENOMIC DNA]</scope>
    <source>
        <strain evidence="1 2">MUCL3349</strain>
    </source>
</reference>
<comment type="caution">
    <text evidence="1">The sequence shown here is derived from an EMBL/GenBank/DDBJ whole genome shotgun (WGS) entry which is preliminary data.</text>
</comment>
<dbReference type="AlphaFoldDB" id="A0A4Z1KSR3"/>
<evidence type="ECO:0000313" key="1">
    <source>
        <dbReference type="EMBL" id="TGO86215.1"/>
    </source>
</evidence>
<organism evidence="1 2">
    <name type="scientific">Botrytis porri</name>
    <dbReference type="NCBI Taxonomy" id="87229"/>
    <lineage>
        <taxon>Eukaryota</taxon>
        <taxon>Fungi</taxon>
        <taxon>Dikarya</taxon>
        <taxon>Ascomycota</taxon>
        <taxon>Pezizomycotina</taxon>
        <taxon>Leotiomycetes</taxon>
        <taxon>Helotiales</taxon>
        <taxon>Sclerotiniaceae</taxon>
        <taxon>Botrytis</taxon>
    </lineage>
</organism>
<sequence length="60" mass="6703">MYQSSASLTHPLPRYTCLVAKEEEKAGLGWLGWLGMLTPRGFESLQLSRPVNANNAHDRC</sequence>
<dbReference type="Proteomes" id="UP000297280">
    <property type="component" value="Unassembled WGS sequence"/>
</dbReference>
<evidence type="ECO:0000313" key="2">
    <source>
        <dbReference type="Proteomes" id="UP000297280"/>
    </source>
</evidence>
<accession>A0A4Z1KSR3</accession>